<name>A0A5J4VUU2_9EUKA</name>
<dbReference type="AlphaFoldDB" id="A0A5J4VUU2"/>
<feature type="compositionally biased region" description="Low complexity" evidence="1">
    <location>
        <begin position="313"/>
        <end position="326"/>
    </location>
</feature>
<feature type="region of interest" description="Disordered" evidence="1">
    <location>
        <begin position="198"/>
        <end position="236"/>
    </location>
</feature>
<feature type="region of interest" description="Disordered" evidence="1">
    <location>
        <begin position="262"/>
        <end position="326"/>
    </location>
</feature>
<organism evidence="2 3">
    <name type="scientific">Streblomastix strix</name>
    <dbReference type="NCBI Taxonomy" id="222440"/>
    <lineage>
        <taxon>Eukaryota</taxon>
        <taxon>Metamonada</taxon>
        <taxon>Preaxostyla</taxon>
        <taxon>Oxymonadida</taxon>
        <taxon>Streblomastigidae</taxon>
        <taxon>Streblomastix</taxon>
    </lineage>
</organism>
<dbReference type="Proteomes" id="UP000324800">
    <property type="component" value="Unassembled WGS sequence"/>
</dbReference>
<evidence type="ECO:0000313" key="3">
    <source>
        <dbReference type="Proteomes" id="UP000324800"/>
    </source>
</evidence>
<protein>
    <submittedName>
        <fullName evidence="2">Uncharacterized protein</fullName>
    </submittedName>
</protein>
<dbReference type="EMBL" id="SNRW01005032">
    <property type="protein sequence ID" value="KAA6385936.1"/>
    <property type="molecule type" value="Genomic_DNA"/>
</dbReference>
<proteinExistence type="predicted"/>
<reference evidence="2 3" key="1">
    <citation type="submission" date="2019-03" db="EMBL/GenBank/DDBJ databases">
        <title>Single cell metagenomics reveals metabolic interactions within the superorganism composed of flagellate Streblomastix strix and complex community of Bacteroidetes bacteria on its surface.</title>
        <authorList>
            <person name="Treitli S.C."/>
            <person name="Kolisko M."/>
            <person name="Husnik F."/>
            <person name="Keeling P."/>
            <person name="Hampl V."/>
        </authorList>
    </citation>
    <scope>NUCLEOTIDE SEQUENCE [LARGE SCALE GENOMIC DNA]</scope>
    <source>
        <strain evidence="2">ST1C</strain>
    </source>
</reference>
<feature type="compositionally biased region" description="Basic and acidic residues" evidence="1">
    <location>
        <begin position="1"/>
        <end position="19"/>
    </location>
</feature>
<feature type="region of interest" description="Disordered" evidence="1">
    <location>
        <begin position="1"/>
        <end position="49"/>
    </location>
</feature>
<gene>
    <name evidence="2" type="ORF">EZS28_018537</name>
</gene>
<evidence type="ECO:0000313" key="2">
    <source>
        <dbReference type="EMBL" id="KAA6385936.1"/>
    </source>
</evidence>
<feature type="compositionally biased region" description="Polar residues" evidence="1">
    <location>
        <begin position="209"/>
        <end position="223"/>
    </location>
</feature>
<feature type="compositionally biased region" description="Polar residues" evidence="1">
    <location>
        <begin position="34"/>
        <end position="49"/>
    </location>
</feature>
<feature type="compositionally biased region" description="Polar residues" evidence="1">
    <location>
        <begin position="267"/>
        <end position="287"/>
    </location>
</feature>
<accession>A0A5J4VUU2</accession>
<sequence>MEQHREWIRSDNKAQRTHQDSNPGLYRKNLKSKGLSTGGDNPDQQNAPYQSTYVEAENYSFTGTPQISELTKSFDGFNPNAQKYEQRSYSYVKPATQTYNYTRATKSADYTPQNAPVQENNYKVELPYGNVSQRTVNHLTMLKNSNPDMQIKVQSAEYYEPTEKTQAQQREIQPNEERMTFANYSRLSTRPIRGEYKPVAQKPKAQKIEFNNNNKQSTRSFSTGGIKPKEQEQEQGISQSILEYTDQVVKYNTNQRSFPNTIYVEQGSGTPTSTSGQAGNKSRNVITQVVIEEPNSVRYGTRRNRSDQSRNISSEQQSRDYSSSSSDGLIKIHIPYKLREYDGQKGVMDFGVKIGRRFVHGDPNLYLFHK</sequence>
<evidence type="ECO:0000256" key="1">
    <source>
        <dbReference type="SAM" id="MobiDB-lite"/>
    </source>
</evidence>
<comment type="caution">
    <text evidence="2">The sequence shown here is derived from an EMBL/GenBank/DDBJ whole genome shotgun (WGS) entry which is preliminary data.</text>
</comment>